<organism evidence="1 2">
    <name type="scientific">Thauera sinica</name>
    <dbReference type="NCBI Taxonomy" id="2665146"/>
    <lineage>
        <taxon>Bacteria</taxon>
        <taxon>Pseudomonadati</taxon>
        <taxon>Pseudomonadota</taxon>
        <taxon>Betaproteobacteria</taxon>
        <taxon>Rhodocyclales</taxon>
        <taxon>Zoogloeaceae</taxon>
        <taxon>Thauera</taxon>
    </lineage>
</organism>
<protein>
    <submittedName>
        <fullName evidence="1">Type I secretion C-terminal target domain-containing protein</fullName>
    </submittedName>
</protein>
<reference evidence="2" key="1">
    <citation type="journal article" date="2019" name="Int. J. Syst. Evol. Microbiol.">
        <title>The Global Catalogue of Microorganisms (GCM) 10K type strain sequencing project: providing services to taxonomists for standard genome sequencing and annotation.</title>
        <authorList>
            <consortium name="The Broad Institute Genomics Platform"/>
            <consortium name="The Broad Institute Genome Sequencing Center for Infectious Disease"/>
            <person name="Wu L."/>
            <person name="Ma J."/>
        </authorList>
    </citation>
    <scope>NUCLEOTIDE SEQUENCE [LARGE SCALE GENOMIC DNA]</scope>
    <source>
        <strain evidence="2">SHR3</strain>
    </source>
</reference>
<dbReference type="Proteomes" id="UP001595974">
    <property type="component" value="Unassembled WGS sequence"/>
</dbReference>
<dbReference type="InterPro" id="IPR019960">
    <property type="entry name" value="T1SS_VCA0849"/>
</dbReference>
<feature type="non-terminal residue" evidence="1">
    <location>
        <position position="1"/>
    </location>
</feature>
<comment type="caution">
    <text evidence="1">The sequence shown here is derived from an EMBL/GenBank/DDBJ whole genome shotgun (WGS) entry which is preliminary data.</text>
</comment>
<dbReference type="RefSeq" id="WP_385961107.1">
    <property type="nucleotide sequence ID" value="NZ_JBHSOG010000027.1"/>
</dbReference>
<dbReference type="NCBIfam" id="TIGR03661">
    <property type="entry name" value="T1SS_VCA0849"/>
    <property type="match status" value="1"/>
</dbReference>
<evidence type="ECO:0000313" key="2">
    <source>
        <dbReference type="Proteomes" id="UP001595974"/>
    </source>
</evidence>
<accession>A0ABW1APL4</accession>
<gene>
    <name evidence="1" type="ORF">ACFPTN_07640</name>
</gene>
<proteinExistence type="predicted"/>
<evidence type="ECO:0000313" key="1">
    <source>
        <dbReference type="EMBL" id="MFC5769245.1"/>
    </source>
</evidence>
<keyword evidence="2" id="KW-1185">Reference proteome</keyword>
<name>A0ABW1APL4_9RHOO</name>
<dbReference type="EMBL" id="JBHSOG010000027">
    <property type="protein sequence ID" value="MFC5769245.1"/>
    <property type="molecule type" value="Genomic_DNA"/>
</dbReference>
<sequence>DTVTDFTKSQGDKLDLSGILLGMGATADNIAGFVQLSNAGSNAVIKIDIDGGANFGSPTQTITLTNAWSAGNLNDALTNLIDQRVLVI</sequence>